<organism evidence="1 2">
    <name type="scientific">Portunus trituberculatus</name>
    <name type="common">Swimming crab</name>
    <name type="synonym">Neptunus trituberculatus</name>
    <dbReference type="NCBI Taxonomy" id="210409"/>
    <lineage>
        <taxon>Eukaryota</taxon>
        <taxon>Metazoa</taxon>
        <taxon>Ecdysozoa</taxon>
        <taxon>Arthropoda</taxon>
        <taxon>Crustacea</taxon>
        <taxon>Multicrustacea</taxon>
        <taxon>Malacostraca</taxon>
        <taxon>Eumalacostraca</taxon>
        <taxon>Eucarida</taxon>
        <taxon>Decapoda</taxon>
        <taxon>Pleocyemata</taxon>
        <taxon>Brachyura</taxon>
        <taxon>Eubrachyura</taxon>
        <taxon>Portunoidea</taxon>
        <taxon>Portunidae</taxon>
        <taxon>Portuninae</taxon>
        <taxon>Portunus</taxon>
    </lineage>
</organism>
<dbReference type="AlphaFoldDB" id="A0A5B7CWX9"/>
<reference evidence="1 2" key="1">
    <citation type="submission" date="2019-05" db="EMBL/GenBank/DDBJ databases">
        <title>Another draft genome of Portunus trituberculatus and its Hox gene families provides insights of decapod evolution.</title>
        <authorList>
            <person name="Jeong J.-H."/>
            <person name="Song I."/>
            <person name="Kim S."/>
            <person name="Choi T."/>
            <person name="Kim D."/>
            <person name="Ryu S."/>
            <person name="Kim W."/>
        </authorList>
    </citation>
    <scope>NUCLEOTIDE SEQUENCE [LARGE SCALE GENOMIC DNA]</scope>
    <source>
        <tissue evidence="1">Muscle</tissue>
    </source>
</reference>
<accession>A0A5B7CWX9</accession>
<evidence type="ECO:0000313" key="1">
    <source>
        <dbReference type="EMBL" id="MPC13718.1"/>
    </source>
</evidence>
<keyword evidence="2" id="KW-1185">Reference proteome</keyword>
<dbReference type="Proteomes" id="UP000324222">
    <property type="component" value="Unassembled WGS sequence"/>
</dbReference>
<dbReference type="EMBL" id="VSRR010000301">
    <property type="protein sequence ID" value="MPC13718.1"/>
    <property type="molecule type" value="Genomic_DNA"/>
</dbReference>
<proteinExistence type="predicted"/>
<evidence type="ECO:0000313" key="2">
    <source>
        <dbReference type="Proteomes" id="UP000324222"/>
    </source>
</evidence>
<protein>
    <submittedName>
        <fullName evidence="1">Uncharacterized protein</fullName>
    </submittedName>
</protein>
<name>A0A5B7CWX9_PORTR</name>
<comment type="caution">
    <text evidence="1">The sequence shown here is derived from an EMBL/GenBank/DDBJ whole genome shotgun (WGS) entry which is preliminary data.</text>
</comment>
<gene>
    <name evidence="1" type="ORF">E2C01_006462</name>
</gene>
<sequence length="99" mass="11006">MNHFHDPLWVKYFYAASGMAINSCLECNKKAFIEVPHVCGGLALYTLLIVPDAGTGIVGCVSLDCHLFFPLLAAHHHHSLTCSIINSQQRATTNRHFLR</sequence>